<evidence type="ECO:0000313" key="1">
    <source>
        <dbReference type="EMBL" id="WMV29836.1"/>
    </source>
</evidence>
<dbReference type="AlphaFoldDB" id="A0AAF0QUT0"/>
<proteinExistence type="predicted"/>
<evidence type="ECO:0000313" key="2">
    <source>
        <dbReference type="Proteomes" id="UP001234989"/>
    </source>
</evidence>
<reference evidence="1" key="1">
    <citation type="submission" date="2023-08" db="EMBL/GenBank/DDBJ databases">
        <title>A de novo genome assembly of Solanum verrucosum Schlechtendal, a Mexican diploid species geographically isolated from the other diploid A-genome species in potato relatives.</title>
        <authorList>
            <person name="Hosaka K."/>
        </authorList>
    </citation>
    <scope>NUCLEOTIDE SEQUENCE</scope>
    <source>
        <tissue evidence="1">Young leaves</tissue>
    </source>
</reference>
<sequence length="64" mass="6769">IGAPADNSTSLVGIADQLGDSPFGVVHRHLTPAFNIIVLWSLADMVLLSGTSWRCTDCSVFPPT</sequence>
<organism evidence="1 2">
    <name type="scientific">Solanum verrucosum</name>
    <dbReference type="NCBI Taxonomy" id="315347"/>
    <lineage>
        <taxon>Eukaryota</taxon>
        <taxon>Viridiplantae</taxon>
        <taxon>Streptophyta</taxon>
        <taxon>Embryophyta</taxon>
        <taxon>Tracheophyta</taxon>
        <taxon>Spermatophyta</taxon>
        <taxon>Magnoliopsida</taxon>
        <taxon>eudicotyledons</taxon>
        <taxon>Gunneridae</taxon>
        <taxon>Pentapetalae</taxon>
        <taxon>asterids</taxon>
        <taxon>lamiids</taxon>
        <taxon>Solanales</taxon>
        <taxon>Solanaceae</taxon>
        <taxon>Solanoideae</taxon>
        <taxon>Solaneae</taxon>
        <taxon>Solanum</taxon>
    </lineage>
</organism>
<accession>A0AAF0QUT0</accession>
<dbReference type="EMBL" id="CP133616">
    <property type="protein sequence ID" value="WMV29836.1"/>
    <property type="molecule type" value="Genomic_DNA"/>
</dbReference>
<keyword evidence="2" id="KW-1185">Reference proteome</keyword>
<feature type="non-terminal residue" evidence="1">
    <location>
        <position position="1"/>
    </location>
</feature>
<gene>
    <name evidence="1" type="ORF">MTR67_023221</name>
</gene>
<protein>
    <submittedName>
        <fullName evidence="1">Uncharacterized protein</fullName>
    </submittedName>
</protein>
<name>A0AAF0QUT0_SOLVR</name>
<dbReference type="Proteomes" id="UP001234989">
    <property type="component" value="Chromosome 5"/>
</dbReference>